<feature type="region of interest" description="Disordered" evidence="1">
    <location>
        <begin position="540"/>
        <end position="626"/>
    </location>
</feature>
<dbReference type="Gene3D" id="3.30.565.10">
    <property type="entry name" value="Histidine kinase-like ATPase, C-terminal domain"/>
    <property type="match status" value="1"/>
</dbReference>
<feature type="transmembrane region" description="Helical" evidence="2">
    <location>
        <begin position="128"/>
        <end position="145"/>
    </location>
</feature>
<dbReference type="InterPro" id="IPR037126">
    <property type="entry name" value="PdaC/RsiV-like_sf"/>
</dbReference>
<evidence type="ECO:0000259" key="4">
    <source>
        <dbReference type="Pfam" id="PF14501"/>
    </source>
</evidence>
<proteinExistence type="predicted"/>
<dbReference type="EMBL" id="QGDL01000008">
    <property type="protein sequence ID" value="PWJ28641.1"/>
    <property type="molecule type" value="Genomic_DNA"/>
</dbReference>
<keyword evidence="2" id="KW-1133">Transmembrane helix</keyword>
<evidence type="ECO:0000313" key="6">
    <source>
        <dbReference type="Proteomes" id="UP000245845"/>
    </source>
</evidence>
<feature type="transmembrane region" description="Helical" evidence="2">
    <location>
        <begin position="165"/>
        <end position="183"/>
    </location>
</feature>
<comment type="caution">
    <text evidence="5">The sequence shown here is derived from an EMBL/GenBank/DDBJ whole genome shotgun (WGS) entry which is preliminary data.</text>
</comment>
<feature type="transmembrane region" description="Helical" evidence="2">
    <location>
        <begin position="87"/>
        <end position="108"/>
    </location>
</feature>
<evidence type="ECO:0000256" key="2">
    <source>
        <dbReference type="SAM" id="Phobius"/>
    </source>
</evidence>
<feature type="domain" description="DUF3298" evidence="3">
    <location>
        <begin position="706"/>
        <end position="789"/>
    </location>
</feature>
<accession>A0A2Y9BFW6</accession>
<dbReference type="PANTHER" id="PTHR40448">
    <property type="entry name" value="TWO-COMPONENT SENSOR HISTIDINE KINASE"/>
    <property type="match status" value="1"/>
</dbReference>
<dbReference type="OrthoDB" id="4990at2"/>
<feature type="compositionally biased region" description="Polar residues" evidence="1">
    <location>
        <begin position="552"/>
        <end position="571"/>
    </location>
</feature>
<feature type="transmembrane region" description="Helical" evidence="2">
    <location>
        <begin position="6"/>
        <end position="25"/>
    </location>
</feature>
<reference evidence="5 6" key="1">
    <citation type="submission" date="2018-05" db="EMBL/GenBank/DDBJ databases">
        <title>The Hungate 1000. A catalogue of reference genomes from the rumen microbiome.</title>
        <authorList>
            <person name="Kelly W."/>
        </authorList>
    </citation>
    <scope>NUCLEOTIDE SEQUENCE [LARGE SCALE GENOMIC DNA]</scope>
    <source>
        <strain evidence="5 6">NLAE-zl-C242</strain>
    </source>
</reference>
<dbReference type="PANTHER" id="PTHR40448:SF1">
    <property type="entry name" value="TWO-COMPONENT SENSOR HISTIDINE KINASE"/>
    <property type="match status" value="1"/>
</dbReference>
<feature type="transmembrane region" description="Helical" evidence="2">
    <location>
        <begin position="62"/>
        <end position="80"/>
    </location>
</feature>
<feature type="transmembrane region" description="Helical" evidence="2">
    <location>
        <begin position="189"/>
        <end position="211"/>
    </location>
</feature>
<dbReference type="Proteomes" id="UP000245845">
    <property type="component" value="Unassembled WGS sequence"/>
</dbReference>
<dbReference type="Pfam" id="PF11738">
    <property type="entry name" value="DUF3298"/>
    <property type="match status" value="1"/>
</dbReference>
<dbReference type="Gene3D" id="3.90.640.20">
    <property type="entry name" value="Heat-shock cognate protein, ATPase"/>
    <property type="match status" value="1"/>
</dbReference>
<dbReference type="AlphaFoldDB" id="A0A2Y9BFW6"/>
<keyword evidence="2" id="KW-0472">Membrane</keyword>
<evidence type="ECO:0000259" key="3">
    <source>
        <dbReference type="Pfam" id="PF11738"/>
    </source>
</evidence>
<feature type="transmembrane region" description="Helical" evidence="2">
    <location>
        <begin position="37"/>
        <end position="56"/>
    </location>
</feature>
<name>A0A2Y9BFW6_9FIRM</name>
<protein>
    <submittedName>
        <fullName evidence="5">Uncharacterized protein DUF3298</fullName>
    </submittedName>
</protein>
<feature type="compositionally biased region" description="Basic and acidic residues" evidence="1">
    <location>
        <begin position="597"/>
        <end position="611"/>
    </location>
</feature>
<keyword evidence="6" id="KW-1185">Reference proteome</keyword>
<sequence>MGYAEIENFLWAGVIFLTFFIACHTLPEQRFSQKNRIISACVLLAGIVVLQSGLFLSGQDDMLVLTLLPLTAYLPVIIGVHTASKSGFFQTAAVWTLGLLLSVILSLFQKLLLRYSMAIPGLTSRQRSLMQTACLLLAAVLLLYIVLRRLRKPFQTYVLHNKTNWLLLCFPVLMIFLLLSYFKNSPTDGIVLILIFLTTLSVFLILARILIYSAREQQMQEAEKAVTAQLEIQRQEYEEICEKIAAGRAYRHDMRHHLSVLEELADKGSQQEMKNYISSINGQLQAAEQKTFCENMTVNAVLSSYIRKAEHAGCSVSADIHIPDEIPFDPLDICSILANALENAANACTKNIQEENRHLSIFVRFEDNQKLVISIENPCETPVFIGKSGFPNVPCEDGHGIGLKSIENISRKYNGLFSCEFADGIFSLNVILFVPTPAIPPKTGKKKHDKAAVAAMTALLVFCVTINCMPVMAQEWENIPLLGTLIRVVNLKTYEYRWGGTSFQAVQPLVDFTNSTAGGIISFDKPADTVSALTTTQDTGSIQAEVTDPGETRNSNKISVSQAKPGSSGTFSWEDGTEPTVPSVTLVPEELPPSKAPYEESSKEPSKEHSAESSGETGNLPPALSEGVDEINSQMEDYIKELRDKFLWYVARKYNGYVALDCTHTILRNDELLVIRFDTTINAGGSGQYSRSFVLDKITGKALELSDLFQSGSDYISVISEEVKQQMAQRENSYDYFIPGGIWGDEELFQEIAPDQNFYINDQNQLVIVFDEYEVASGRAGMPEFVIPAEILSHMLEPASFLE</sequence>
<dbReference type="RefSeq" id="WP_109731822.1">
    <property type="nucleotide sequence ID" value="NZ_BAAACK010000003.1"/>
</dbReference>
<keyword evidence="2" id="KW-0812">Transmembrane</keyword>
<organism evidence="5 6">
    <name type="scientific">Faecalicatena orotica</name>
    <dbReference type="NCBI Taxonomy" id="1544"/>
    <lineage>
        <taxon>Bacteria</taxon>
        <taxon>Bacillati</taxon>
        <taxon>Bacillota</taxon>
        <taxon>Clostridia</taxon>
        <taxon>Lachnospirales</taxon>
        <taxon>Lachnospiraceae</taxon>
        <taxon>Faecalicatena</taxon>
    </lineage>
</organism>
<dbReference type="InterPro" id="IPR036890">
    <property type="entry name" value="HATPase_C_sf"/>
</dbReference>
<dbReference type="InterPro" id="IPR032834">
    <property type="entry name" value="NatK-like_C"/>
</dbReference>
<dbReference type="InterPro" id="IPR021729">
    <property type="entry name" value="DUF3298"/>
</dbReference>
<evidence type="ECO:0000313" key="5">
    <source>
        <dbReference type="EMBL" id="PWJ28641.1"/>
    </source>
</evidence>
<dbReference type="Pfam" id="PF14501">
    <property type="entry name" value="HATPase_c_5"/>
    <property type="match status" value="1"/>
</dbReference>
<gene>
    <name evidence="5" type="ORF">A8806_108156</name>
</gene>
<feature type="transmembrane region" description="Helical" evidence="2">
    <location>
        <begin position="451"/>
        <end position="473"/>
    </location>
</feature>
<dbReference type="GO" id="GO:0042802">
    <property type="term" value="F:identical protein binding"/>
    <property type="evidence" value="ECO:0007669"/>
    <property type="project" value="TreeGrafter"/>
</dbReference>
<dbReference type="SUPFAM" id="SSF55874">
    <property type="entry name" value="ATPase domain of HSP90 chaperone/DNA topoisomerase II/histidine kinase"/>
    <property type="match status" value="1"/>
</dbReference>
<feature type="domain" description="Sensor histidine kinase NatK-like C-terminal" evidence="4">
    <location>
        <begin position="330"/>
        <end position="432"/>
    </location>
</feature>
<evidence type="ECO:0000256" key="1">
    <source>
        <dbReference type="SAM" id="MobiDB-lite"/>
    </source>
</evidence>